<dbReference type="PANTHER" id="PTHR42859:SF2">
    <property type="entry name" value="FERREDOXIN"/>
    <property type="match status" value="1"/>
</dbReference>
<evidence type="ECO:0000259" key="13">
    <source>
        <dbReference type="PROSITE" id="PS51379"/>
    </source>
</evidence>
<organism evidence="14 15">
    <name type="scientific">Actinospica durhamensis</name>
    <dbReference type="NCBI Taxonomy" id="1508375"/>
    <lineage>
        <taxon>Bacteria</taxon>
        <taxon>Bacillati</taxon>
        <taxon>Actinomycetota</taxon>
        <taxon>Actinomycetes</taxon>
        <taxon>Catenulisporales</taxon>
        <taxon>Actinospicaceae</taxon>
        <taxon>Actinospica</taxon>
    </lineage>
</organism>
<evidence type="ECO:0000313" key="15">
    <source>
        <dbReference type="Proteomes" id="UP000675781"/>
    </source>
</evidence>
<keyword evidence="11 12" id="KW-0003">3Fe-4S</keyword>
<keyword evidence="15" id="KW-1185">Reference proteome</keyword>
<evidence type="ECO:0000313" key="14">
    <source>
        <dbReference type="EMBL" id="MBR7833119.1"/>
    </source>
</evidence>
<evidence type="ECO:0000256" key="12">
    <source>
        <dbReference type="RuleBase" id="RU365098"/>
    </source>
</evidence>
<keyword evidence="10 12" id="KW-0411">Iron-sulfur</keyword>
<comment type="function">
    <text evidence="2 12">Ferredoxins are iron-sulfur proteins that transfer electrons in a wide variety of metabolic reactions.</text>
</comment>
<dbReference type="InterPro" id="IPR054830">
    <property type="entry name" value="FdxA_Actino"/>
</dbReference>
<keyword evidence="5 12" id="KW-0004">4Fe-4S</keyword>
<dbReference type="RefSeq" id="WP_212527644.1">
    <property type="nucleotide sequence ID" value="NZ_JAGSOG010000023.1"/>
</dbReference>
<sequence length="106" mass="11593">MTFVVTQACVDVKDKSCIVVCPADCIYEGGRMMYINPDQCIDCGACEEVCPTSAIRYDADLSEADEPFLDLNAEFFEGMAAPKGARKLGLIDRDVAYVAELPRKAD</sequence>
<comment type="caution">
    <text evidence="14">The sequence shown here is derived from an EMBL/GenBank/DDBJ whole genome shotgun (WGS) entry which is preliminary data.</text>
</comment>
<dbReference type="GO" id="GO:0051538">
    <property type="term" value="F:3 iron, 4 sulfur cluster binding"/>
    <property type="evidence" value="ECO:0007669"/>
    <property type="project" value="UniProtKB-UniRule"/>
</dbReference>
<dbReference type="Gene3D" id="3.30.70.20">
    <property type="match status" value="1"/>
</dbReference>
<evidence type="ECO:0000256" key="11">
    <source>
        <dbReference type="ARBA" id="ARBA00023291"/>
    </source>
</evidence>
<evidence type="ECO:0000256" key="6">
    <source>
        <dbReference type="ARBA" id="ARBA00022723"/>
    </source>
</evidence>
<proteinExistence type="predicted"/>
<keyword evidence="6 12" id="KW-0479">Metal-binding</keyword>
<evidence type="ECO:0000256" key="9">
    <source>
        <dbReference type="ARBA" id="ARBA00023004"/>
    </source>
</evidence>
<evidence type="ECO:0000256" key="5">
    <source>
        <dbReference type="ARBA" id="ARBA00022485"/>
    </source>
</evidence>
<feature type="domain" description="4Fe-4S ferredoxin-type" evidence="13">
    <location>
        <begin position="31"/>
        <end position="60"/>
    </location>
</feature>
<dbReference type="PANTHER" id="PTHR42859">
    <property type="entry name" value="OXIDOREDUCTASE"/>
    <property type="match status" value="1"/>
</dbReference>
<dbReference type="PROSITE" id="PS51379">
    <property type="entry name" value="4FE4S_FER_2"/>
    <property type="match status" value="1"/>
</dbReference>
<accession>A0A941ESM5</accession>
<dbReference type="InterPro" id="IPR050294">
    <property type="entry name" value="RnfB_subfamily"/>
</dbReference>
<gene>
    <name evidence="14" type="ORF">KDL01_07580</name>
</gene>
<comment type="cofactor">
    <cofactor evidence="12">
        <name>[3Fe-4S] cluster</name>
        <dbReference type="ChEBI" id="CHEBI:21137"/>
    </cofactor>
    <text evidence="12">Binds 1 [3Fe-4S] cluster.</text>
</comment>
<dbReference type="GO" id="GO:0009055">
    <property type="term" value="F:electron transfer activity"/>
    <property type="evidence" value="ECO:0007669"/>
    <property type="project" value="UniProtKB-UniRule"/>
</dbReference>
<dbReference type="InterPro" id="IPR017900">
    <property type="entry name" value="4Fe4S_Fe_S_CS"/>
</dbReference>
<dbReference type="Pfam" id="PF00037">
    <property type="entry name" value="Fer4"/>
    <property type="match status" value="1"/>
</dbReference>
<keyword evidence="8 12" id="KW-0249">Electron transport</keyword>
<keyword evidence="7" id="KW-0677">Repeat</keyword>
<dbReference type="Proteomes" id="UP000675781">
    <property type="component" value="Unassembled WGS sequence"/>
</dbReference>
<evidence type="ECO:0000256" key="8">
    <source>
        <dbReference type="ARBA" id="ARBA00022982"/>
    </source>
</evidence>
<evidence type="ECO:0000256" key="3">
    <source>
        <dbReference type="ARBA" id="ARBA00013529"/>
    </source>
</evidence>
<comment type="cofactor">
    <cofactor evidence="1 12">
        <name>[4Fe-4S] cluster</name>
        <dbReference type="ChEBI" id="CHEBI:49883"/>
    </cofactor>
</comment>
<dbReference type="AlphaFoldDB" id="A0A941ESM5"/>
<name>A0A941ESM5_9ACTN</name>
<dbReference type="InterPro" id="IPR000813">
    <property type="entry name" value="7Fe_ferredoxin"/>
</dbReference>
<reference evidence="14" key="1">
    <citation type="submission" date="2021-04" db="EMBL/GenBank/DDBJ databases">
        <title>Genome based classification of Actinospica acidithermotolerans sp. nov., an actinobacterium isolated from an Indonesian hot spring.</title>
        <authorList>
            <person name="Kusuma A.B."/>
            <person name="Putra K.E."/>
            <person name="Nafisah S."/>
            <person name="Loh J."/>
            <person name="Nouioui I."/>
            <person name="Goodfellow M."/>
        </authorList>
    </citation>
    <scope>NUCLEOTIDE SEQUENCE</scope>
    <source>
        <strain evidence="14">CSCA 57</strain>
    </source>
</reference>
<evidence type="ECO:0000256" key="10">
    <source>
        <dbReference type="ARBA" id="ARBA00023014"/>
    </source>
</evidence>
<keyword evidence="9 12" id="KW-0408">Iron</keyword>
<dbReference type="PRINTS" id="PR00354">
    <property type="entry name" value="7FE8SFRDOXIN"/>
</dbReference>
<dbReference type="InterPro" id="IPR017896">
    <property type="entry name" value="4Fe4S_Fe-S-bd"/>
</dbReference>
<evidence type="ECO:0000256" key="7">
    <source>
        <dbReference type="ARBA" id="ARBA00022737"/>
    </source>
</evidence>
<dbReference type="GO" id="GO:0046872">
    <property type="term" value="F:metal ion binding"/>
    <property type="evidence" value="ECO:0007669"/>
    <property type="project" value="UniProtKB-UniRule"/>
</dbReference>
<evidence type="ECO:0000256" key="1">
    <source>
        <dbReference type="ARBA" id="ARBA00001966"/>
    </source>
</evidence>
<dbReference type="EMBL" id="JAGSOG010000023">
    <property type="protein sequence ID" value="MBR7833119.1"/>
    <property type="molecule type" value="Genomic_DNA"/>
</dbReference>
<dbReference type="GO" id="GO:0051539">
    <property type="term" value="F:4 iron, 4 sulfur cluster binding"/>
    <property type="evidence" value="ECO:0007669"/>
    <property type="project" value="UniProtKB-UniRule"/>
</dbReference>
<dbReference type="SUPFAM" id="SSF54862">
    <property type="entry name" value="4Fe-4S ferredoxins"/>
    <property type="match status" value="1"/>
</dbReference>
<protein>
    <recommendedName>
        <fullName evidence="3 12">Ferredoxin</fullName>
    </recommendedName>
</protein>
<evidence type="ECO:0000256" key="4">
    <source>
        <dbReference type="ARBA" id="ARBA00022448"/>
    </source>
</evidence>
<dbReference type="NCBIfam" id="NF045480">
    <property type="entry name" value="FdxA_Actino"/>
    <property type="match status" value="1"/>
</dbReference>
<keyword evidence="4 12" id="KW-0813">Transport</keyword>
<evidence type="ECO:0000256" key="2">
    <source>
        <dbReference type="ARBA" id="ARBA00003532"/>
    </source>
</evidence>
<dbReference type="PROSITE" id="PS00198">
    <property type="entry name" value="4FE4S_FER_1"/>
    <property type="match status" value="1"/>
</dbReference>